<reference evidence="9" key="1">
    <citation type="submission" date="2020-11" db="EMBL/GenBank/DDBJ databases">
        <title>Nocardioides cynanchi sp. nov., isolated from soil of rhizosphere of Cynanchum wilfordii.</title>
        <authorList>
            <person name="Lee J.-S."/>
            <person name="Suh M.K."/>
            <person name="Kim J.-S."/>
        </authorList>
    </citation>
    <scope>NUCLEOTIDE SEQUENCE</scope>
    <source>
        <strain evidence="9">KCTC 19276</strain>
    </source>
</reference>
<dbReference type="Proteomes" id="UP000660668">
    <property type="component" value="Unassembled WGS sequence"/>
</dbReference>
<keyword evidence="10" id="KW-1185">Reference proteome</keyword>
<comment type="subcellular location">
    <subcellularLocation>
        <location evidence="6">Cell membrane</location>
        <topology evidence="6">Multi-pass membrane protein</topology>
    </subcellularLocation>
    <subcellularLocation>
        <location evidence="1">Membrane</location>
        <topology evidence="1">Multi-pass membrane protein</topology>
    </subcellularLocation>
</comment>
<evidence type="ECO:0000256" key="7">
    <source>
        <dbReference type="SAM" id="MobiDB-lite"/>
    </source>
</evidence>
<name>A0A930YPY6_9ACTN</name>
<dbReference type="SUPFAM" id="SSF161098">
    <property type="entry name" value="MetI-like"/>
    <property type="match status" value="1"/>
</dbReference>
<dbReference type="InterPro" id="IPR051204">
    <property type="entry name" value="ABC_transp_perm/SBD"/>
</dbReference>
<proteinExistence type="inferred from homology"/>
<dbReference type="PROSITE" id="PS50928">
    <property type="entry name" value="ABC_TM1"/>
    <property type="match status" value="1"/>
</dbReference>
<evidence type="ECO:0000256" key="4">
    <source>
        <dbReference type="ARBA" id="ARBA00022989"/>
    </source>
</evidence>
<dbReference type="EMBL" id="JADKPO010000012">
    <property type="protein sequence ID" value="MBF4768180.1"/>
    <property type="molecule type" value="Genomic_DNA"/>
</dbReference>
<evidence type="ECO:0000313" key="9">
    <source>
        <dbReference type="EMBL" id="MBF4768180.1"/>
    </source>
</evidence>
<feature type="transmembrane region" description="Helical" evidence="6">
    <location>
        <begin position="92"/>
        <end position="112"/>
    </location>
</feature>
<comment type="caution">
    <text evidence="9">The sequence shown here is derived from an EMBL/GenBank/DDBJ whole genome shotgun (WGS) entry which is preliminary data.</text>
</comment>
<dbReference type="PANTHER" id="PTHR30177:SF33">
    <property type="entry name" value="POSSIBLE OSMOPROTECTANT (GLYCINE BETAINE_CARNITINE_CHOLINE_L-PROLINE) TRANSPORT INTEGRAL MEMBRANE PROTEIN ABC TRANSPORTER PROZ"/>
    <property type="match status" value="1"/>
</dbReference>
<feature type="domain" description="ABC transmembrane type-1" evidence="8">
    <location>
        <begin position="25"/>
        <end position="213"/>
    </location>
</feature>
<dbReference type="GO" id="GO:0031460">
    <property type="term" value="P:glycine betaine transport"/>
    <property type="evidence" value="ECO:0007669"/>
    <property type="project" value="TreeGrafter"/>
</dbReference>
<dbReference type="InterPro" id="IPR000515">
    <property type="entry name" value="MetI-like"/>
</dbReference>
<accession>A0A930YPY6</accession>
<gene>
    <name evidence="9" type="ORF">ISU10_10405</name>
</gene>
<dbReference type="PANTHER" id="PTHR30177">
    <property type="entry name" value="GLYCINE BETAINE/L-PROLINE TRANSPORT SYSTEM PERMEASE PROTEIN PROW"/>
    <property type="match status" value="1"/>
</dbReference>
<dbReference type="AlphaFoldDB" id="A0A930YPY6"/>
<evidence type="ECO:0000259" key="8">
    <source>
        <dbReference type="PROSITE" id="PS50928"/>
    </source>
</evidence>
<evidence type="ECO:0000256" key="5">
    <source>
        <dbReference type="ARBA" id="ARBA00023136"/>
    </source>
</evidence>
<evidence type="ECO:0000256" key="3">
    <source>
        <dbReference type="ARBA" id="ARBA00022692"/>
    </source>
</evidence>
<feature type="transmembrane region" description="Helical" evidence="6">
    <location>
        <begin position="20"/>
        <end position="44"/>
    </location>
</feature>
<dbReference type="Gene3D" id="1.10.3720.10">
    <property type="entry name" value="MetI-like"/>
    <property type="match status" value="1"/>
</dbReference>
<keyword evidence="3 6" id="KW-0812">Transmembrane</keyword>
<protein>
    <submittedName>
        <fullName evidence="9">ABC transporter permease</fullName>
    </submittedName>
</protein>
<feature type="region of interest" description="Disordered" evidence="7">
    <location>
        <begin position="225"/>
        <end position="248"/>
    </location>
</feature>
<keyword evidence="2 6" id="KW-0813">Transport</keyword>
<sequence length="248" mass="25743">MLGDALAYLFDADNWSGPAGIGTFAIQQLLLTITALAAAMLLGLPLALWAGHRHRYGFLAINVSNVGRAVPVFAVLLVLSLGPVGSETFGPYGRAGLATLISLVLFALPPLITNAHVGITEVDRDIVEASRGMGMSEGKVFSSVELPLAMPVIMTGVRLALVQVWATATIAALVAGPGLGRIITRGFANQSTSVVVAGALLVAIGALVLEGLMVLAERYADPMRRARSARGNGPTTVRPDELLPDAVV</sequence>
<evidence type="ECO:0000256" key="6">
    <source>
        <dbReference type="RuleBase" id="RU363032"/>
    </source>
</evidence>
<dbReference type="Pfam" id="PF00528">
    <property type="entry name" value="BPD_transp_1"/>
    <property type="match status" value="1"/>
</dbReference>
<keyword evidence="4 6" id="KW-1133">Transmembrane helix</keyword>
<dbReference type="GO" id="GO:0055085">
    <property type="term" value="P:transmembrane transport"/>
    <property type="evidence" value="ECO:0007669"/>
    <property type="project" value="InterPro"/>
</dbReference>
<feature type="transmembrane region" description="Helical" evidence="6">
    <location>
        <begin position="159"/>
        <end position="183"/>
    </location>
</feature>
<dbReference type="CDD" id="cd06261">
    <property type="entry name" value="TM_PBP2"/>
    <property type="match status" value="1"/>
</dbReference>
<feature type="transmembrane region" description="Helical" evidence="6">
    <location>
        <begin position="56"/>
        <end position="80"/>
    </location>
</feature>
<feature type="transmembrane region" description="Helical" evidence="6">
    <location>
        <begin position="195"/>
        <end position="216"/>
    </location>
</feature>
<comment type="similarity">
    <text evidence="6">Belongs to the binding-protein-dependent transport system permease family.</text>
</comment>
<keyword evidence="5 6" id="KW-0472">Membrane</keyword>
<evidence type="ECO:0000313" key="10">
    <source>
        <dbReference type="Proteomes" id="UP000660668"/>
    </source>
</evidence>
<evidence type="ECO:0000256" key="1">
    <source>
        <dbReference type="ARBA" id="ARBA00004141"/>
    </source>
</evidence>
<dbReference type="GO" id="GO:0005886">
    <property type="term" value="C:plasma membrane"/>
    <property type="evidence" value="ECO:0007669"/>
    <property type="project" value="UniProtKB-SubCell"/>
</dbReference>
<organism evidence="9 10">
    <name type="scientific">Nocardioides agariphilus</name>
    <dbReference type="NCBI Taxonomy" id="433664"/>
    <lineage>
        <taxon>Bacteria</taxon>
        <taxon>Bacillati</taxon>
        <taxon>Actinomycetota</taxon>
        <taxon>Actinomycetes</taxon>
        <taxon>Propionibacteriales</taxon>
        <taxon>Nocardioidaceae</taxon>
        <taxon>Nocardioides</taxon>
    </lineage>
</organism>
<evidence type="ECO:0000256" key="2">
    <source>
        <dbReference type="ARBA" id="ARBA00022448"/>
    </source>
</evidence>
<dbReference type="RefSeq" id="WP_194696335.1">
    <property type="nucleotide sequence ID" value="NZ_JADKPO010000012.1"/>
</dbReference>
<dbReference type="InterPro" id="IPR035906">
    <property type="entry name" value="MetI-like_sf"/>
</dbReference>